<gene>
    <name evidence="3" type="ORF">MSP1401_LOCUS4227</name>
</gene>
<dbReference type="AlphaFoldDB" id="A0A7S0CWW1"/>
<reference evidence="3" key="1">
    <citation type="submission" date="2021-01" db="EMBL/GenBank/DDBJ databases">
        <authorList>
            <person name="Corre E."/>
            <person name="Pelletier E."/>
            <person name="Niang G."/>
            <person name="Scheremetjew M."/>
            <person name="Finn R."/>
            <person name="Kale V."/>
            <person name="Holt S."/>
            <person name="Cochrane G."/>
            <person name="Meng A."/>
            <person name="Brown T."/>
            <person name="Cohen L."/>
        </authorList>
    </citation>
    <scope>NUCLEOTIDE SEQUENCE</scope>
    <source>
        <strain evidence="3">CCAC1681</strain>
    </source>
</reference>
<organism evidence="3">
    <name type="scientific">Micromonas pusilla</name>
    <name type="common">Picoplanktonic green alga</name>
    <name type="synonym">Chromulina pusilla</name>
    <dbReference type="NCBI Taxonomy" id="38833"/>
    <lineage>
        <taxon>Eukaryota</taxon>
        <taxon>Viridiplantae</taxon>
        <taxon>Chlorophyta</taxon>
        <taxon>Mamiellophyceae</taxon>
        <taxon>Mamiellales</taxon>
        <taxon>Mamiellaceae</taxon>
        <taxon>Micromonas</taxon>
    </lineage>
</organism>
<feature type="transmembrane region" description="Helical" evidence="2">
    <location>
        <begin position="12"/>
        <end position="29"/>
    </location>
</feature>
<sequence length="398" mass="43847">MDDDIELGDALQWLAFLVPWCAFALYAHVALVQRLGFIGLVEASCVSVASLPFWRAACRRPAFQPLAALLARFHAKRNLRPFESSSLASSENDGRTGTDDWRVAFEKRVPDAQAELNAFVNKHANAPTSEDKRFPTSGRNARSLPDDDVSTGRRLPMKTSNDDGSSVIVRDPASRLAAAGLEVFPLCDETLRRPNAAAARHFPATCAAVRAAGGFGARLWVLSPDTKMGRTHREVGFSRGVSDGYWRAHVVLDADEAETDTTFSFAERTTLGDFAGIRAGDEIRRAEIGDLIVVNDAFEKRWFHENKKAHASISGANASDASDEKRETRERRGDKKNVARPKVGAAVVLTFDVLRPEHAACRVLYVRHKARLVREVGERNSLERTWRSLALAVLGNLS</sequence>
<keyword evidence="2" id="KW-0812">Transmembrane</keyword>
<name>A0A7S0CWW1_MICPS</name>
<dbReference type="InterPro" id="IPR027443">
    <property type="entry name" value="IPNS-like_sf"/>
</dbReference>
<evidence type="ECO:0000256" key="1">
    <source>
        <dbReference type="SAM" id="MobiDB-lite"/>
    </source>
</evidence>
<keyword evidence="2" id="KW-0472">Membrane</keyword>
<feature type="compositionally biased region" description="Basic and acidic residues" evidence="1">
    <location>
        <begin position="322"/>
        <end position="337"/>
    </location>
</feature>
<feature type="region of interest" description="Disordered" evidence="1">
    <location>
        <begin position="313"/>
        <end position="338"/>
    </location>
</feature>
<evidence type="ECO:0000313" key="3">
    <source>
        <dbReference type="EMBL" id="CAD8436596.1"/>
    </source>
</evidence>
<proteinExistence type="predicted"/>
<protein>
    <submittedName>
        <fullName evidence="3">Uncharacterized protein</fullName>
    </submittedName>
</protein>
<dbReference type="Gene3D" id="2.60.120.330">
    <property type="entry name" value="B-lactam Antibiotic, Isopenicillin N Synthase, Chain"/>
    <property type="match status" value="1"/>
</dbReference>
<keyword evidence="2" id="KW-1133">Transmembrane helix</keyword>
<feature type="region of interest" description="Disordered" evidence="1">
    <location>
        <begin position="125"/>
        <end position="167"/>
    </location>
</feature>
<evidence type="ECO:0000256" key="2">
    <source>
        <dbReference type="SAM" id="Phobius"/>
    </source>
</evidence>
<dbReference type="EMBL" id="HBEN01005172">
    <property type="protein sequence ID" value="CAD8436596.1"/>
    <property type="molecule type" value="Transcribed_RNA"/>
</dbReference>
<feature type="transmembrane region" description="Helical" evidence="2">
    <location>
        <begin position="36"/>
        <end position="54"/>
    </location>
</feature>
<accession>A0A7S0CWW1</accession>